<sequence>MEKKESKHKQREEIIGNDVGSREEKLILDAPMPIFSNHEPLRTISGVWAKIRDPQFSSNSKLTLTYFSKRSLKHIAYIQACLGHLRDRHKQLIQKCLQENLGLEAILILTELKYISEKPYRCGVVDNDEMNKK</sequence>
<name>A0AAN8RYN2_POLSC</name>
<accession>A0AAN8RYN2</accession>
<reference evidence="1 2" key="1">
    <citation type="submission" date="2023-10" db="EMBL/GenBank/DDBJ databases">
        <title>Genomes of two closely related lineages of the louse Polyplax serrata with different host specificities.</title>
        <authorList>
            <person name="Martinu J."/>
            <person name="Tarabai H."/>
            <person name="Stefka J."/>
            <person name="Hypsa V."/>
        </authorList>
    </citation>
    <scope>NUCLEOTIDE SEQUENCE [LARGE SCALE GENOMIC DNA]</scope>
    <source>
        <strain evidence="1">HR10_N</strain>
    </source>
</reference>
<dbReference type="EMBL" id="JAWJWE010000048">
    <property type="protein sequence ID" value="KAK6616807.1"/>
    <property type="molecule type" value="Genomic_DNA"/>
</dbReference>
<evidence type="ECO:0000313" key="2">
    <source>
        <dbReference type="Proteomes" id="UP001372834"/>
    </source>
</evidence>
<evidence type="ECO:0000313" key="1">
    <source>
        <dbReference type="EMBL" id="KAK6616807.1"/>
    </source>
</evidence>
<protein>
    <submittedName>
        <fullName evidence="1">Uncharacterized protein</fullName>
    </submittedName>
</protein>
<proteinExistence type="predicted"/>
<dbReference type="Proteomes" id="UP001372834">
    <property type="component" value="Unassembled WGS sequence"/>
</dbReference>
<dbReference type="AlphaFoldDB" id="A0AAN8RYN2"/>
<gene>
    <name evidence="1" type="ORF">RUM43_015035</name>
</gene>
<organism evidence="1 2">
    <name type="scientific">Polyplax serrata</name>
    <name type="common">Common mouse louse</name>
    <dbReference type="NCBI Taxonomy" id="468196"/>
    <lineage>
        <taxon>Eukaryota</taxon>
        <taxon>Metazoa</taxon>
        <taxon>Ecdysozoa</taxon>
        <taxon>Arthropoda</taxon>
        <taxon>Hexapoda</taxon>
        <taxon>Insecta</taxon>
        <taxon>Pterygota</taxon>
        <taxon>Neoptera</taxon>
        <taxon>Paraneoptera</taxon>
        <taxon>Psocodea</taxon>
        <taxon>Troctomorpha</taxon>
        <taxon>Phthiraptera</taxon>
        <taxon>Anoplura</taxon>
        <taxon>Polyplacidae</taxon>
        <taxon>Polyplax</taxon>
    </lineage>
</organism>
<comment type="caution">
    <text evidence="1">The sequence shown here is derived from an EMBL/GenBank/DDBJ whole genome shotgun (WGS) entry which is preliminary data.</text>
</comment>